<keyword evidence="1" id="KW-0732">Signal</keyword>
<evidence type="ECO:0000313" key="3">
    <source>
        <dbReference type="Proteomes" id="UP000799640"/>
    </source>
</evidence>
<dbReference type="EMBL" id="ML996702">
    <property type="protein sequence ID" value="KAF2397719.1"/>
    <property type="molecule type" value="Genomic_DNA"/>
</dbReference>
<evidence type="ECO:0008006" key="4">
    <source>
        <dbReference type="Google" id="ProtNLM"/>
    </source>
</evidence>
<name>A0A6G1HPF0_9PEZI</name>
<protein>
    <recommendedName>
        <fullName evidence="4">Secreted protein</fullName>
    </recommendedName>
</protein>
<organism evidence="2 3">
    <name type="scientific">Trichodelitschia bisporula</name>
    <dbReference type="NCBI Taxonomy" id="703511"/>
    <lineage>
        <taxon>Eukaryota</taxon>
        <taxon>Fungi</taxon>
        <taxon>Dikarya</taxon>
        <taxon>Ascomycota</taxon>
        <taxon>Pezizomycotina</taxon>
        <taxon>Dothideomycetes</taxon>
        <taxon>Dothideomycetes incertae sedis</taxon>
        <taxon>Phaeotrichales</taxon>
        <taxon>Phaeotrichaceae</taxon>
        <taxon>Trichodelitschia</taxon>
    </lineage>
</organism>
<feature type="signal peptide" evidence="1">
    <location>
        <begin position="1"/>
        <end position="24"/>
    </location>
</feature>
<reference evidence="2" key="1">
    <citation type="journal article" date="2020" name="Stud. Mycol.">
        <title>101 Dothideomycetes genomes: a test case for predicting lifestyles and emergence of pathogens.</title>
        <authorList>
            <person name="Haridas S."/>
            <person name="Albert R."/>
            <person name="Binder M."/>
            <person name="Bloem J."/>
            <person name="Labutti K."/>
            <person name="Salamov A."/>
            <person name="Andreopoulos B."/>
            <person name="Baker S."/>
            <person name="Barry K."/>
            <person name="Bills G."/>
            <person name="Bluhm B."/>
            <person name="Cannon C."/>
            <person name="Castanera R."/>
            <person name="Culley D."/>
            <person name="Daum C."/>
            <person name="Ezra D."/>
            <person name="Gonzalez J."/>
            <person name="Henrissat B."/>
            <person name="Kuo A."/>
            <person name="Liang C."/>
            <person name="Lipzen A."/>
            <person name="Lutzoni F."/>
            <person name="Magnuson J."/>
            <person name="Mondo S."/>
            <person name="Nolan M."/>
            <person name="Ohm R."/>
            <person name="Pangilinan J."/>
            <person name="Park H.-J."/>
            <person name="Ramirez L."/>
            <person name="Alfaro M."/>
            <person name="Sun H."/>
            <person name="Tritt A."/>
            <person name="Yoshinaga Y."/>
            <person name="Zwiers L.-H."/>
            <person name="Turgeon B."/>
            <person name="Goodwin S."/>
            <person name="Spatafora J."/>
            <person name="Crous P."/>
            <person name="Grigoriev I."/>
        </authorList>
    </citation>
    <scope>NUCLEOTIDE SEQUENCE</scope>
    <source>
        <strain evidence="2">CBS 262.69</strain>
    </source>
</reference>
<accession>A0A6G1HPF0</accession>
<proteinExistence type="predicted"/>
<dbReference type="AlphaFoldDB" id="A0A6G1HPF0"/>
<dbReference type="Proteomes" id="UP000799640">
    <property type="component" value="Unassembled WGS sequence"/>
</dbReference>
<gene>
    <name evidence="2" type="ORF">EJ06DRAFT_532709</name>
</gene>
<evidence type="ECO:0000256" key="1">
    <source>
        <dbReference type="SAM" id="SignalP"/>
    </source>
</evidence>
<sequence length="101" mass="11136">MKPMWCLNRGQFVLVLVLITSASRQRSNLATAAQDPPAIRFRRQTHKALLHGQKSLGFSRYLNRIGTHSLTRSPPADSAVPLLLLLSKSPSFSTANLRPAS</sequence>
<keyword evidence="3" id="KW-1185">Reference proteome</keyword>
<evidence type="ECO:0000313" key="2">
    <source>
        <dbReference type="EMBL" id="KAF2397719.1"/>
    </source>
</evidence>
<feature type="chain" id="PRO_5026158760" description="Secreted protein" evidence="1">
    <location>
        <begin position="25"/>
        <end position="101"/>
    </location>
</feature>